<dbReference type="RefSeq" id="XP_026110797.1">
    <property type="nucleotide sequence ID" value="XM_026255012.1"/>
</dbReference>
<proteinExistence type="inferred from homology"/>
<evidence type="ECO:0000256" key="1">
    <source>
        <dbReference type="ARBA" id="ARBA00008535"/>
    </source>
</evidence>
<protein>
    <submittedName>
        <fullName evidence="6">Immune-associated nucleotide-binding protein 8-like</fullName>
    </submittedName>
</protein>
<gene>
    <name evidence="6" type="primary">LOC113084871</name>
</gene>
<organism evidence="5 6">
    <name type="scientific">Carassius auratus</name>
    <name type="common">Goldfish</name>
    <dbReference type="NCBI Taxonomy" id="7957"/>
    <lineage>
        <taxon>Eukaryota</taxon>
        <taxon>Metazoa</taxon>
        <taxon>Chordata</taxon>
        <taxon>Craniata</taxon>
        <taxon>Vertebrata</taxon>
        <taxon>Euteleostomi</taxon>
        <taxon>Actinopterygii</taxon>
        <taxon>Neopterygii</taxon>
        <taxon>Teleostei</taxon>
        <taxon>Ostariophysi</taxon>
        <taxon>Cypriniformes</taxon>
        <taxon>Cyprinidae</taxon>
        <taxon>Cyprininae</taxon>
        <taxon>Carassius</taxon>
    </lineage>
</organism>
<dbReference type="InterPro" id="IPR027417">
    <property type="entry name" value="P-loop_NTPase"/>
</dbReference>
<feature type="domain" description="AIG1-type G" evidence="4">
    <location>
        <begin position="244"/>
        <end position="442"/>
    </location>
</feature>
<evidence type="ECO:0000256" key="3">
    <source>
        <dbReference type="ARBA" id="ARBA00023134"/>
    </source>
</evidence>
<dbReference type="Pfam" id="PF04548">
    <property type="entry name" value="AIG1"/>
    <property type="match status" value="2"/>
</dbReference>
<sequence length="559" mass="63801">MSASSSSSDDPVIRILLMGRRGSGKSSSGNTILGERKFKVQKHKKKNESEVCEGQTQIRGKQVSVIDCPDLLDPDLNEEQLEKMKEQLLSGCSAGLSSVLLTVPLEKPLQNEEEILDYIKRLFGPEVQKYIMILFTRRDKLDGDKLEDLDQTIDEYLQDHADLQRLVTECGGNFHCFNNKCKGKIQVEELLQKIEKMMMENKETFTLKQMRRRPSMEVPDVMCKFSGDSPAADPDETGVIPESKDQIRLVLLGKTGAGKSATGNTIIGRNVFDSSAASKSQTKQCQSITRVRFGKEITVIDTPGLYDTEHSEEEIKSEIGECVTFTSPGPHAFLIVIKVGRFTKEEKNTIKKLKEVFGEQMENYSMLIFTHKDQLDKKQTIEQYLEKGDPDLKELVESCGNRFFCLDNKSTSFPQFKDLISKIETMVAENGHFSNEMFEAAEKGIQEIQKEKLDEKEKQFKQKHKRVPQTEWQKIYWRLAKESRREAKKYFSQSFMAELLMYPHVKGSDIRRAVEMVTLEEKESTIKEAERKGFRHAEAVQLAISATRKLAKQKLCSIQ</sequence>
<name>A0A6P6NPE5_CARAU</name>
<keyword evidence="5" id="KW-1185">Reference proteome</keyword>
<dbReference type="KEGG" id="caua:113084871"/>
<dbReference type="FunFam" id="3.40.50.300:FF:000366">
    <property type="entry name" value="GTPase, IMAP family member 2"/>
    <property type="match status" value="1"/>
</dbReference>
<dbReference type="InterPro" id="IPR006703">
    <property type="entry name" value="G_AIG1"/>
</dbReference>
<keyword evidence="2" id="KW-0547">Nucleotide-binding</keyword>
<evidence type="ECO:0000259" key="4">
    <source>
        <dbReference type="PROSITE" id="PS51720"/>
    </source>
</evidence>
<evidence type="ECO:0000256" key="2">
    <source>
        <dbReference type="ARBA" id="ARBA00022741"/>
    </source>
</evidence>
<dbReference type="OrthoDB" id="8954335at2759"/>
<feature type="domain" description="AIG1-type G" evidence="4">
    <location>
        <begin position="10"/>
        <end position="215"/>
    </location>
</feature>
<reference evidence="6" key="1">
    <citation type="submission" date="2025-08" db="UniProtKB">
        <authorList>
            <consortium name="RefSeq"/>
        </authorList>
    </citation>
    <scope>IDENTIFICATION</scope>
    <source>
        <strain evidence="6">Wakin</strain>
        <tissue evidence="6">Muscle</tissue>
    </source>
</reference>
<dbReference type="Proteomes" id="UP000515129">
    <property type="component" value="Unplaced"/>
</dbReference>
<dbReference type="GO" id="GO:0005525">
    <property type="term" value="F:GTP binding"/>
    <property type="evidence" value="ECO:0007669"/>
    <property type="project" value="UniProtKB-KW"/>
</dbReference>
<evidence type="ECO:0000313" key="5">
    <source>
        <dbReference type="Proteomes" id="UP000515129"/>
    </source>
</evidence>
<comment type="similarity">
    <text evidence="1">Belongs to the TRAFAC class TrmE-Era-EngA-EngB-Septin-like GTPase superfamily. AIG1/Toc34/Toc159-like paraseptin GTPase family. IAN subfamily.</text>
</comment>
<dbReference type="PANTHER" id="PTHR10903:SF188">
    <property type="entry name" value="GTPASE IMAP FAMILY MEMBER 2-LIKE-RELATED"/>
    <property type="match status" value="1"/>
</dbReference>
<dbReference type="PANTHER" id="PTHR10903">
    <property type="entry name" value="GTPASE, IMAP FAMILY MEMBER-RELATED"/>
    <property type="match status" value="1"/>
</dbReference>
<dbReference type="PROSITE" id="PS51720">
    <property type="entry name" value="G_AIG1"/>
    <property type="match status" value="2"/>
</dbReference>
<dbReference type="GeneID" id="113084871"/>
<keyword evidence="3" id="KW-0342">GTP-binding</keyword>
<dbReference type="AlphaFoldDB" id="A0A6P6NPE5"/>
<evidence type="ECO:0000313" key="6">
    <source>
        <dbReference type="RefSeq" id="XP_026110797.1"/>
    </source>
</evidence>
<dbReference type="InterPro" id="IPR045058">
    <property type="entry name" value="GIMA/IAN/Toc"/>
</dbReference>
<dbReference type="Gene3D" id="3.40.50.300">
    <property type="entry name" value="P-loop containing nucleotide triphosphate hydrolases"/>
    <property type="match status" value="2"/>
</dbReference>
<dbReference type="CDD" id="cd01852">
    <property type="entry name" value="AIG1"/>
    <property type="match status" value="1"/>
</dbReference>
<accession>A0A6P6NPE5</accession>
<dbReference type="SUPFAM" id="SSF52540">
    <property type="entry name" value="P-loop containing nucleoside triphosphate hydrolases"/>
    <property type="match status" value="2"/>
</dbReference>